<dbReference type="InterPro" id="IPR045053">
    <property type="entry name" value="MAN-like"/>
</dbReference>
<feature type="compositionally biased region" description="Low complexity" evidence="9">
    <location>
        <begin position="442"/>
        <end position="459"/>
    </location>
</feature>
<dbReference type="EMBL" id="JALJOQ010000001">
    <property type="protein sequence ID" value="KAK9814964.1"/>
    <property type="molecule type" value="Genomic_DNA"/>
</dbReference>
<sequence>MATWGVVVSLIAASVLFSGVHAQVAGQQSQQHGFIRVSGQNFVDDQCNDFTFSGYNTWEAIEAAANTCCGGRAGLNEQLQTAVANNFTVVRMFGFAVEEGVNLQTAPGVYNESLFRAFDYVVARAGQLGLKLIPALANNWHYNSNSTDNKCWYVNHTENAEECDEFWTNPETIQMYKNHAHAVMTRNNSITGVRYGQDPTFFAWDLINEGRCESANCTAADLQSWTEEVAPYVKNLTRSLLTIGQEGFYQAANCHANNVNPAPNSDKWVLATGQDFLPNHMARGIDYASIHLWPDNWARTDDPFGYGWLYAHMEDAQTAGKPLVLEEFGKASAPFSTDNNQYGVDATPLSQEQYYKIVYAIAEASMNDDPSTPWTSSLKGIALWRWDAVDSGGLSSKDEALTLNSSSEAFTNVVLPFSQRVKARSQSSHPVRGCTPIRPANASSAAGPSISVSSISNAGRRLAQASQHRDQSVAQPPSHPVPTAANINAAVTNCSAYSVYSLAGSQ</sequence>
<evidence type="ECO:0000256" key="2">
    <source>
        <dbReference type="ARBA" id="ARBA00004613"/>
    </source>
</evidence>
<dbReference type="Pfam" id="PF26410">
    <property type="entry name" value="GH5_mannosidase"/>
    <property type="match status" value="1"/>
</dbReference>
<feature type="region of interest" description="Disordered" evidence="9">
    <location>
        <begin position="425"/>
        <end position="481"/>
    </location>
</feature>
<comment type="catalytic activity">
    <reaction evidence="1">
        <text>Random hydrolysis of (1-&gt;4)-beta-D-mannosidic linkages in mannans, galactomannans and glucomannans.</text>
        <dbReference type="EC" id="3.2.1.78"/>
    </reaction>
</comment>
<dbReference type="PANTHER" id="PTHR31451">
    <property type="match status" value="1"/>
</dbReference>
<dbReference type="EC" id="3.2.1.78" evidence="4"/>
<evidence type="ECO:0000259" key="11">
    <source>
        <dbReference type="Pfam" id="PF26410"/>
    </source>
</evidence>
<organism evidence="12 13">
    <name type="scientific">Symbiochloris irregularis</name>
    <dbReference type="NCBI Taxonomy" id="706552"/>
    <lineage>
        <taxon>Eukaryota</taxon>
        <taxon>Viridiplantae</taxon>
        <taxon>Chlorophyta</taxon>
        <taxon>core chlorophytes</taxon>
        <taxon>Trebouxiophyceae</taxon>
        <taxon>Trebouxiales</taxon>
        <taxon>Trebouxiaceae</taxon>
        <taxon>Symbiochloris</taxon>
    </lineage>
</organism>
<dbReference type="AlphaFoldDB" id="A0AAW1Q436"/>
<evidence type="ECO:0000313" key="13">
    <source>
        <dbReference type="Proteomes" id="UP001465755"/>
    </source>
</evidence>
<reference evidence="12 13" key="1">
    <citation type="journal article" date="2024" name="Nat. Commun.">
        <title>Phylogenomics reveals the evolutionary origins of lichenization in chlorophyte algae.</title>
        <authorList>
            <person name="Puginier C."/>
            <person name="Libourel C."/>
            <person name="Otte J."/>
            <person name="Skaloud P."/>
            <person name="Haon M."/>
            <person name="Grisel S."/>
            <person name="Petersen M."/>
            <person name="Berrin J.G."/>
            <person name="Delaux P.M."/>
            <person name="Dal Grande F."/>
            <person name="Keller J."/>
        </authorList>
    </citation>
    <scope>NUCLEOTIDE SEQUENCE [LARGE SCALE GENOMIC DNA]</scope>
    <source>
        <strain evidence="12 13">SAG 2036</strain>
    </source>
</reference>
<feature type="domain" description="Glycoside hydrolase family 5" evidence="11">
    <location>
        <begin position="34"/>
        <end position="386"/>
    </location>
</feature>
<protein>
    <recommendedName>
        <fullName evidence="4">mannan endo-1,4-beta-mannosidase</fullName>
        <ecNumber evidence="4">3.2.1.78</ecNumber>
    </recommendedName>
</protein>
<evidence type="ECO:0000313" key="12">
    <source>
        <dbReference type="EMBL" id="KAK9814964.1"/>
    </source>
</evidence>
<accession>A0AAW1Q436</accession>
<name>A0AAW1Q436_9CHLO</name>
<comment type="subcellular location">
    <subcellularLocation>
        <location evidence="2">Secreted</location>
    </subcellularLocation>
</comment>
<keyword evidence="8" id="KW-0326">Glycosidase</keyword>
<dbReference type="GO" id="GO:0000272">
    <property type="term" value="P:polysaccharide catabolic process"/>
    <property type="evidence" value="ECO:0007669"/>
    <property type="project" value="InterPro"/>
</dbReference>
<feature type="chain" id="PRO_5044013522" description="mannan endo-1,4-beta-mannosidase" evidence="10">
    <location>
        <begin position="23"/>
        <end position="506"/>
    </location>
</feature>
<keyword evidence="13" id="KW-1185">Reference proteome</keyword>
<evidence type="ECO:0000256" key="6">
    <source>
        <dbReference type="ARBA" id="ARBA00022729"/>
    </source>
</evidence>
<dbReference type="SUPFAM" id="SSF51445">
    <property type="entry name" value="(Trans)glycosidases"/>
    <property type="match status" value="1"/>
</dbReference>
<proteinExistence type="inferred from homology"/>
<gene>
    <name evidence="12" type="ORF">WJX73_003441</name>
</gene>
<dbReference type="PANTHER" id="PTHR31451:SF39">
    <property type="entry name" value="MANNAN ENDO-1,4-BETA-MANNOSIDASE 1"/>
    <property type="match status" value="1"/>
</dbReference>
<dbReference type="InterPro" id="IPR001547">
    <property type="entry name" value="Glyco_hydro_5"/>
</dbReference>
<dbReference type="Proteomes" id="UP001465755">
    <property type="component" value="Unassembled WGS sequence"/>
</dbReference>
<evidence type="ECO:0000256" key="9">
    <source>
        <dbReference type="SAM" id="MobiDB-lite"/>
    </source>
</evidence>
<dbReference type="Gene3D" id="3.20.20.80">
    <property type="entry name" value="Glycosidases"/>
    <property type="match status" value="1"/>
</dbReference>
<evidence type="ECO:0000256" key="5">
    <source>
        <dbReference type="ARBA" id="ARBA00022525"/>
    </source>
</evidence>
<keyword evidence="7" id="KW-0378">Hydrolase</keyword>
<evidence type="ECO:0000256" key="7">
    <source>
        <dbReference type="ARBA" id="ARBA00022801"/>
    </source>
</evidence>
<dbReference type="InterPro" id="IPR017853">
    <property type="entry name" value="GH"/>
</dbReference>
<evidence type="ECO:0000256" key="8">
    <source>
        <dbReference type="ARBA" id="ARBA00023295"/>
    </source>
</evidence>
<evidence type="ECO:0000256" key="4">
    <source>
        <dbReference type="ARBA" id="ARBA00012706"/>
    </source>
</evidence>
<keyword evidence="5" id="KW-0964">Secreted</keyword>
<keyword evidence="6 10" id="KW-0732">Signal</keyword>
<comment type="similarity">
    <text evidence="3">Belongs to the glycosyl hydrolase 5 (cellulase A) family.</text>
</comment>
<evidence type="ECO:0000256" key="10">
    <source>
        <dbReference type="SAM" id="SignalP"/>
    </source>
</evidence>
<feature type="signal peptide" evidence="10">
    <location>
        <begin position="1"/>
        <end position="22"/>
    </location>
</feature>
<dbReference type="GO" id="GO:0005576">
    <property type="term" value="C:extracellular region"/>
    <property type="evidence" value="ECO:0007669"/>
    <property type="project" value="UniProtKB-SubCell"/>
</dbReference>
<dbReference type="GO" id="GO:0016985">
    <property type="term" value="F:mannan endo-1,4-beta-mannosidase activity"/>
    <property type="evidence" value="ECO:0007669"/>
    <property type="project" value="UniProtKB-EC"/>
</dbReference>
<evidence type="ECO:0000256" key="3">
    <source>
        <dbReference type="ARBA" id="ARBA00005641"/>
    </source>
</evidence>
<evidence type="ECO:0000256" key="1">
    <source>
        <dbReference type="ARBA" id="ARBA00001678"/>
    </source>
</evidence>
<comment type="caution">
    <text evidence="12">The sequence shown here is derived from an EMBL/GenBank/DDBJ whole genome shotgun (WGS) entry which is preliminary data.</text>
</comment>